<dbReference type="Pfam" id="PF10096">
    <property type="entry name" value="DUF2334"/>
    <property type="match status" value="1"/>
</dbReference>
<proteinExistence type="predicted"/>
<protein>
    <submittedName>
        <fullName evidence="3">DUF2334 domain-containing protein</fullName>
    </submittedName>
</protein>
<keyword evidence="2" id="KW-0732">Signal</keyword>
<comment type="caution">
    <text evidence="3">The sequence shown here is derived from an EMBL/GenBank/DDBJ whole genome shotgun (WGS) entry which is preliminary data.</text>
</comment>
<keyword evidence="1" id="KW-0472">Membrane</keyword>
<accession>A0ABW2PP31</accession>
<keyword evidence="4" id="KW-1185">Reference proteome</keyword>
<dbReference type="RefSeq" id="WP_214786497.1">
    <property type="nucleotide sequence ID" value="NZ_JBHSGY010000001.1"/>
</dbReference>
<gene>
    <name evidence="3" type="ORF">ACFQO8_02045</name>
</gene>
<reference evidence="4" key="1">
    <citation type="journal article" date="2019" name="Int. J. Syst. Evol. Microbiol.">
        <title>The Global Catalogue of Microorganisms (GCM) 10K type strain sequencing project: providing services to taxonomists for standard genome sequencing and annotation.</title>
        <authorList>
            <consortium name="The Broad Institute Genomics Platform"/>
            <consortium name="The Broad Institute Genome Sequencing Center for Infectious Disease"/>
            <person name="Wu L."/>
            <person name="Ma J."/>
        </authorList>
    </citation>
    <scope>NUCLEOTIDE SEQUENCE [LARGE SCALE GENOMIC DNA]</scope>
    <source>
        <strain evidence="4">CCUG 55590</strain>
    </source>
</reference>
<dbReference type="Proteomes" id="UP001596439">
    <property type="component" value="Unassembled WGS sequence"/>
</dbReference>
<keyword evidence="1" id="KW-0812">Transmembrane</keyword>
<feature type="chain" id="PRO_5046596848" evidence="2">
    <location>
        <begin position="22"/>
        <end position="563"/>
    </location>
</feature>
<dbReference type="EMBL" id="JBHTCE010000001">
    <property type="protein sequence ID" value="MFC7388906.1"/>
    <property type="molecule type" value="Genomic_DNA"/>
</dbReference>
<keyword evidence="1" id="KW-1133">Transmembrane helix</keyword>
<sequence>MRYKIFFFFVALLCIPQPVQAQDSHVSIIYSSQSNDIPPEVYKLDALVSRFSKEIDIIRDTEVVPNSLSKTSHLFYYGVNPSPIPKSTREQINQSNLPLYGIGYNVDQLNVFKKIDTTRVQGISKFHQTRTDTDLTFELADTVFLVNHDDSIVHASLIEKNVKRPMIIQTGTHFYSGVYNLLNRSSLLVADSLYDFFKVKAKEEHLGYLRLEDINPSTDPVLLEKVGDYLLDRDVPILLAVIAVYVDPDNGQNVHYTDRPKLLQVINRLEERGATVISHGYTHQYRSSETGEGFEFWDVENNQPVLVPSNETPPILKQQEAFSNDRDYKQYMETVLEGETAYIRSKLTRSIHELVSLDLHPLGFEAPHYTMSHSGYALASEQFSNIFGQVQWSNSDWEVMGTTPYISKPTLLQGMTLYPETIGYVRTDLPRPVEEMRRARDEMMIVRESMIGGFYHPYIGTEHLPALVDMMESTPGFRWFNLREQDEQVSTVDVSVTTVDGVLTLRDDRSQVINQLKRYLPTSFLERSLLALALVTLVAVLTFLIYTIYLRTQRKKRLFKERG</sequence>
<feature type="transmembrane region" description="Helical" evidence="1">
    <location>
        <begin position="529"/>
        <end position="550"/>
    </location>
</feature>
<name>A0ABW2PP31_9BACL</name>
<feature type="signal peptide" evidence="2">
    <location>
        <begin position="1"/>
        <end position="21"/>
    </location>
</feature>
<organism evidence="3 4">
    <name type="scientific">Exiguobacterium aestuarii</name>
    <dbReference type="NCBI Taxonomy" id="273527"/>
    <lineage>
        <taxon>Bacteria</taxon>
        <taxon>Bacillati</taxon>
        <taxon>Bacillota</taxon>
        <taxon>Bacilli</taxon>
        <taxon>Bacillales</taxon>
        <taxon>Bacillales Family XII. Incertae Sedis</taxon>
        <taxon>Exiguobacterium</taxon>
    </lineage>
</organism>
<dbReference type="InterPro" id="IPR018763">
    <property type="entry name" value="DUF2334"/>
</dbReference>
<evidence type="ECO:0000313" key="3">
    <source>
        <dbReference type="EMBL" id="MFC7388906.1"/>
    </source>
</evidence>
<evidence type="ECO:0000256" key="1">
    <source>
        <dbReference type="SAM" id="Phobius"/>
    </source>
</evidence>
<evidence type="ECO:0000256" key="2">
    <source>
        <dbReference type="SAM" id="SignalP"/>
    </source>
</evidence>
<evidence type="ECO:0000313" key="4">
    <source>
        <dbReference type="Proteomes" id="UP001596439"/>
    </source>
</evidence>